<organism evidence="1 2">
    <name type="scientific">Henosepilachna vigintioctopunctata</name>
    <dbReference type="NCBI Taxonomy" id="420089"/>
    <lineage>
        <taxon>Eukaryota</taxon>
        <taxon>Metazoa</taxon>
        <taxon>Ecdysozoa</taxon>
        <taxon>Arthropoda</taxon>
        <taxon>Hexapoda</taxon>
        <taxon>Insecta</taxon>
        <taxon>Pterygota</taxon>
        <taxon>Neoptera</taxon>
        <taxon>Endopterygota</taxon>
        <taxon>Coleoptera</taxon>
        <taxon>Polyphaga</taxon>
        <taxon>Cucujiformia</taxon>
        <taxon>Coccinelloidea</taxon>
        <taxon>Coccinellidae</taxon>
        <taxon>Epilachninae</taxon>
        <taxon>Epilachnini</taxon>
        <taxon>Henosepilachna</taxon>
    </lineage>
</organism>
<reference evidence="1 2" key="1">
    <citation type="submission" date="2023-03" db="EMBL/GenBank/DDBJ databases">
        <title>Genome insight into feeding habits of ladybird beetles.</title>
        <authorList>
            <person name="Li H.-S."/>
            <person name="Huang Y.-H."/>
            <person name="Pang H."/>
        </authorList>
    </citation>
    <scope>NUCLEOTIDE SEQUENCE [LARGE SCALE GENOMIC DNA]</scope>
    <source>
        <strain evidence="1">SYSU_2023b</strain>
        <tissue evidence="1">Whole body</tissue>
    </source>
</reference>
<comment type="caution">
    <text evidence="1">The sequence shown here is derived from an EMBL/GenBank/DDBJ whole genome shotgun (WGS) entry which is preliminary data.</text>
</comment>
<dbReference type="EMBL" id="JARQZJ010000017">
    <property type="protein sequence ID" value="KAK9873295.1"/>
    <property type="molecule type" value="Genomic_DNA"/>
</dbReference>
<keyword evidence="2" id="KW-1185">Reference proteome</keyword>
<sequence>MPLDEAAHCASNHWSHEIDFGQSEAVIQKIVTALKSVGVATPHKSLVCHNFRGKYFALCVFLFLSEFYRWNVLASSFNRRLRGKLSQGKPKRRVMCLGFHKYGYQMKACDVCYTKLKVLSKSVQ</sequence>
<dbReference type="Proteomes" id="UP001431783">
    <property type="component" value="Unassembled WGS sequence"/>
</dbReference>
<proteinExistence type="predicted"/>
<name>A0AAW1TSH4_9CUCU</name>
<protein>
    <submittedName>
        <fullName evidence="1">Uncharacterized protein</fullName>
    </submittedName>
</protein>
<gene>
    <name evidence="1" type="ORF">WA026_021784</name>
</gene>
<evidence type="ECO:0000313" key="2">
    <source>
        <dbReference type="Proteomes" id="UP001431783"/>
    </source>
</evidence>
<evidence type="ECO:0000313" key="1">
    <source>
        <dbReference type="EMBL" id="KAK9873295.1"/>
    </source>
</evidence>
<accession>A0AAW1TSH4</accession>
<dbReference type="AlphaFoldDB" id="A0AAW1TSH4"/>